<sequence length="200" mass="21672">MTIMPALNLPLPRWFALLALLLVMPARADLAPGGITLSVGKADNFGDATNVADVQARRIGLSGPLPVPLIPDRWRGWGLETGYVLEVGEWEWDGAGDTAATSLDEFGLVAALRAHPSEATGFYLEVGTGIRLLTRSRVSGRELSTEFHFGSHGGAGIRFGPGDRLDAALMIQHLSNARIRTPNPGINFYQLRLTYRPPSW</sequence>
<gene>
    <name evidence="1" type="ORF">SAMN05660831_00367</name>
</gene>
<dbReference type="EMBL" id="FOMJ01000001">
    <property type="protein sequence ID" value="SFC99382.1"/>
    <property type="molecule type" value="Genomic_DNA"/>
</dbReference>
<reference evidence="1 2" key="1">
    <citation type="submission" date="2016-10" db="EMBL/GenBank/DDBJ databases">
        <authorList>
            <person name="de Groot N.N."/>
        </authorList>
    </citation>
    <scope>NUCLEOTIDE SEQUENCE [LARGE SCALE GENOMIC DNA]</scope>
    <source>
        <strain evidence="1 2">HL3</strain>
    </source>
</reference>
<accession>A0A1I1NQ35</accession>
<dbReference type="OrthoDB" id="9797122at2"/>
<dbReference type="Proteomes" id="UP000198611">
    <property type="component" value="Unassembled WGS sequence"/>
</dbReference>
<organism evidence="1 2">
    <name type="scientific">Thiohalospira halophila DSM 15071</name>
    <dbReference type="NCBI Taxonomy" id="1123397"/>
    <lineage>
        <taxon>Bacteria</taxon>
        <taxon>Pseudomonadati</taxon>
        <taxon>Pseudomonadota</taxon>
        <taxon>Gammaproteobacteria</taxon>
        <taxon>Thiohalospirales</taxon>
        <taxon>Thiohalospiraceae</taxon>
        <taxon>Thiohalospira</taxon>
    </lineage>
</organism>
<protein>
    <submittedName>
        <fullName evidence="1">Lipid A 3-O-deacylase (PagL)</fullName>
    </submittedName>
</protein>
<evidence type="ECO:0000313" key="2">
    <source>
        <dbReference type="Proteomes" id="UP000198611"/>
    </source>
</evidence>
<evidence type="ECO:0000313" key="1">
    <source>
        <dbReference type="EMBL" id="SFC99382.1"/>
    </source>
</evidence>
<dbReference type="AlphaFoldDB" id="A0A1I1NQ35"/>
<proteinExistence type="predicted"/>
<dbReference type="Gene3D" id="2.40.160.20">
    <property type="match status" value="1"/>
</dbReference>
<name>A0A1I1NQ35_9GAMM</name>
<dbReference type="STRING" id="1123397.SAMN05660831_00367"/>
<dbReference type="InterPro" id="IPR018550">
    <property type="entry name" value="Lipid-A_deacylase-rel"/>
</dbReference>
<keyword evidence="2" id="KW-1185">Reference proteome</keyword>
<dbReference type="Pfam" id="PF09411">
    <property type="entry name" value="PagL"/>
    <property type="match status" value="1"/>
</dbReference>
<dbReference type="RefSeq" id="WP_093427040.1">
    <property type="nucleotide sequence ID" value="NZ_FOMJ01000001.1"/>
</dbReference>